<dbReference type="Proteomes" id="UP001479436">
    <property type="component" value="Unassembled WGS sequence"/>
</dbReference>
<evidence type="ECO:0000256" key="1">
    <source>
        <dbReference type="SAM" id="MobiDB-lite"/>
    </source>
</evidence>
<name>A0ABR2VVV2_9FUNG</name>
<protein>
    <submittedName>
        <fullName evidence="2">Uncharacterized protein</fullName>
    </submittedName>
</protein>
<feature type="compositionally biased region" description="Basic and acidic residues" evidence="1">
    <location>
        <begin position="1"/>
        <end position="15"/>
    </location>
</feature>
<comment type="caution">
    <text evidence="2">The sequence shown here is derived from an EMBL/GenBank/DDBJ whole genome shotgun (WGS) entry which is preliminary data.</text>
</comment>
<sequence length="360" mass="40861">MESDTKSDIHPRKVDMNSPPPAYSEIIHKYSEIDLATLKSPTLSEKEYPLLDKMVHLETLCSSMHTMLEFQNSTYFDVKHQLNEINRSIRDDESGPRDSRVKQRLSMVLSAGTGAGAGTGDAYPDDQVGCESTLLSDTGECDDLGYNRVCNMLEHLLSDAKIAIEKVADEVNYREESDEELVSSGSLVSPVRSQSNAHRRTNTISVIRPRTTQPTPEMSELRVWCRLLRSGFENQPYEIRRRWILPDLKSESNQQQNNPDIDLDVAQLKSQLKSPLFESTNNQSAVFSMIYWTLCFTLGVLLLDRYLVELASRQVTLTMESLLPGSRNDFSNPPVSEFDDDDIKKYNIRDKGVPVRRNSM</sequence>
<proteinExistence type="predicted"/>
<gene>
    <name evidence="2" type="ORF">K7432_010178</name>
</gene>
<reference evidence="2 3" key="1">
    <citation type="submission" date="2023-04" db="EMBL/GenBank/DDBJ databases">
        <title>Genome of Basidiobolus ranarum AG-B5.</title>
        <authorList>
            <person name="Stajich J.E."/>
            <person name="Carter-House D."/>
            <person name="Gryganskyi A."/>
        </authorList>
    </citation>
    <scope>NUCLEOTIDE SEQUENCE [LARGE SCALE GENOMIC DNA]</scope>
    <source>
        <strain evidence="2 3">AG-B5</strain>
    </source>
</reference>
<evidence type="ECO:0000313" key="2">
    <source>
        <dbReference type="EMBL" id="KAK9704452.1"/>
    </source>
</evidence>
<evidence type="ECO:0000313" key="3">
    <source>
        <dbReference type="Proteomes" id="UP001479436"/>
    </source>
</evidence>
<dbReference type="EMBL" id="JASJQH010007556">
    <property type="protein sequence ID" value="KAK9704452.1"/>
    <property type="molecule type" value="Genomic_DNA"/>
</dbReference>
<feature type="region of interest" description="Disordered" evidence="1">
    <location>
        <begin position="1"/>
        <end position="20"/>
    </location>
</feature>
<organism evidence="2 3">
    <name type="scientific">Basidiobolus ranarum</name>
    <dbReference type="NCBI Taxonomy" id="34480"/>
    <lineage>
        <taxon>Eukaryota</taxon>
        <taxon>Fungi</taxon>
        <taxon>Fungi incertae sedis</taxon>
        <taxon>Zoopagomycota</taxon>
        <taxon>Entomophthoromycotina</taxon>
        <taxon>Basidiobolomycetes</taxon>
        <taxon>Basidiobolales</taxon>
        <taxon>Basidiobolaceae</taxon>
        <taxon>Basidiobolus</taxon>
    </lineage>
</organism>
<keyword evidence="3" id="KW-1185">Reference proteome</keyword>
<accession>A0ABR2VVV2</accession>